<protein>
    <recommendedName>
        <fullName evidence="3">FAD/NAD(P)-binding domain-containing protein</fullName>
    </recommendedName>
</protein>
<dbReference type="PANTHER" id="PTHR43377">
    <property type="entry name" value="BILIVERDIN REDUCTASE A"/>
    <property type="match status" value="1"/>
</dbReference>
<dbReference type="RefSeq" id="XP_033429508.1">
    <property type="nucleotide sequence ID" value="XM_033567513.1"/>
</dbReference>
<dbReference type="InterPro" id="IPR051450">
    <property type="entry name" value="Gfo/Idh/MocA_Oxidoreductases"/>
</dbReference>
<evidence type="ECO:0008006" key="3">
    <source>
        <dbReference type="Google" id="ProtNLM"/>
    </source>
</evidence>
<sequence>MQLFRHTRPKGPVIVPVTFQKSHLEPNSKVSLESKPRILVIGAGYRGYPYAELIHSSGEGIIAAVAEPSEFKRRAFGEIIWGQPPPSYVTEACSTSDIVTCEVLGERIHQCTFDSHKVMPRHRFSSLTSLFVDFCIQPRTTSSPFKSDFFRQSNKPSGAGAATNCLSCSVETTCQYRAKSLYLHQQLRAGNSDRPANAIVPDIEDVLRKRGLSFAAKRLLEVRNWYGRCVWESDNDVCDDQMITIEWEDELLPLPQCQKNRPNRSSLSSKQQLCAGNLGTEPRYRPAKVVQFLMVAVADAISKRFGRISGTTGEIVYDAATIRVNDFHSGSEVVYNIPTTKRCHHGGDDGLALSFVRVVAKVKRGEMGVLEAQRTFLNCTVEELLRSHLAVFWVEEARIGGTTVKWQ</sequence>
<name>A0A5M9N6C7_9EURO</name>
<reference evidence="1 2" key="1">
    <citation type="submission" date="2019-08" db="EMBL/GenBank/DDBJ databases">
        <title>The genome sequence of a newly discovered highly antifungal drug resistant Aspergillus species, Aspergillus tanneri NIH 1004.</title>
        <authorList>
            <person name="Mounaud S."/>
            <person name="Singh I."/>
            <person name="Joardar V."/>
            <person name="Pakala S."/>
            <person name="Pakala S."/>
            <person name="Venepally P."/>
            <person name="Chung J.K."/>
            <person name="Losada L."/>
            <person name="Nierman W.C."/>
        </authorList>
    </citation>
    <scope>NUCLEOTIDE SEQUENCE [LARGE SCALE GENOMIC DNA]</scope>
    <source>
        <strain evidence="1 2">NIH1004</strain>
    </source>
</reference>
<dbReference type="AlphaFoldDB" id="A0A5M9N6C7"/>
<gene>
    <name evidence="1" type="ORF">ATNIH1004_002828</name>
</gene>
<dbReference type="EMBL" id="QUQM01000001">
    <property type="protein sequence ID" value="KAA8650147.1"/>
    <property type="molecule type" value="Genomic_DNA"/>
</dbReference>
<comment type="caution">
    <text evidence="1">The sequence shown here is derived from an EMBL/GenBank/DDBJ whole genome shotgun (WGS) entry which is preliminary data.</text>
</comment>
<dbReference type="VEuPathDB" id="FungiDB:EYZ11_004287"/>
<dbReference type="Proteomes" id="UP000324241">
    <property type="component" value="Unassembled WGS sequence"/>
</dbReference>
<dbReference type="OrthoDB" id="64915at2759"/>
<evidence type="ECO:0000313" key="1">
    <source>
        <dbReference type="EMBL" id="KAA8650147.1"/>
    </source>
</evidence>
<organism evidence="1 2">
    <name type="scientific">Aspergillus tanneri</name>
    <dbReference type="NCBI Taxonomy" id="1220188"/>
    <lineage>
        <taxon>Eukaryota</taxon>
        <taxon>Fungi</taxon>
        <taxon>Dikarya</taxon>
        <taxon>Ascomycota</taxon>
        <taxon>Pezizomycotina</taxon>
        <taxon>Eurotiomycetes</taxon>
        <taxon>Eurotiomycetidae</taxon>
        <taxon>Eurotiales</taxon>
        <taxon>Aspergillaceae</taxon>
        <taxon>Aspergillus</taxon>
        <taxon>Aspergillus subgen. Circumdati</taxon>
    </lineage>
</organism>
<dbReference type="GeneID" id="54325530"/>
<evidence type="ECO:0000313" key="2">
    <source>
        <dbReference type="Proteomes" id="UP000324241"/>
    </source>
</evidence>
<proteinExistence type="predicted"/>
<accession>A0A5M9N6C7</accession>
<dbReference type="PANTHER" id="PTHR43377:SF12">
    <property type="entry name" value="BINDING ROSSMANN FOLD OXIDOREDUCTASE, PUTATIVE (AFU_ORTHOLOGUE AFUA_3G11840)-RELATED"/>
    <property type="match status" value="1"/>
</dbReference>